<dbReference type="PANTHER" id="PTHR24305">
    <property type="entry name" value="CYTOCHROME P450"/>
    <property type="match status" value="1"/>
</dbReference>
<comment type="cofactor">
    <cofactor evidence="1 13">
        <name>heme</name>
        <dbReference type="ChEBI" id="CHEBI:30413"/>
    </cofactor>
</comment>
<keyword evidence="6" id="KW-0812">Transmembrane</keyword>
<reference evidence="16" key="1">
    <citation type="submission" date="2023-03" db="EMBL/GenBank/DDBJ databases">
        <title>Massive genome expansion in bonnet fungi (Mycena s.s.) driven by repeated elements and novel gene families across ecological guilds.</title>
        <authorList>
            <consortium name="Lawrence Berkeley National Laboratory"/>
            <person name="Harder C.B."/>
            <person name="Miyauchi S."/>
            <person name="Viragh M."/>
            <person name="Kuo A."/>
            <person name="Thoen E."/>
            <person name="Andreopoulos B."/>
            <person name="Lu D."/>
            <person name="Skrede I."/>
            <person name="Drula E."/>
            <person name="Henrissat B."/>
            <person name="Morin E."/>
            <person name="Kohler A."/>
            <person name="Barry K."/>
            <person name="LaButti K."/>
            <person name="Morin E."/>
            <person name="Salamov A."/>
            <person name="Lipzen A."/>
            <person name="Mereny Z."/>
            <person name="Hegedus B."/>
            <person name="Baldrian P."/>
            <person name="Stursova M."/>
            <person name="Weitz H."/>
            <person name="Taylor A."/>
            <person name="Grigoriev I.V."/>
            <person name="Nagy L.G."/>
            <person name="Martin F."/>
            <person name="Kauserud H."/>
        </authorList>
    </citation>
    <scope>NUCLEOTIDE SEQUENCE</scope>
    <source>
        <strain evidence="16">CBHHK067</strain>
    </source>
</reference>
<dbReference type="InterPro" id="IPR036396">
    <property type="entry name" value="Cyt_P450_sf"/>
</dbReference>
<dbReference type="Gene3D" id="1.10.630.10">
    <property type="entry name" value="Cytochrome P450"/>
    <property type="match status" value="1"/>
</dbReference>
<dbReference type="SUPFAM" id="SSF48264">
    <property type="entry name" value="Cytochrome P450"/>
    <property type="match status" value="1"/>
</dbReference>
<dbReference type="InterPro" id="IPR001128">
    <property type="entry name" value="Cyt_P450"/>
</dbReference>
<comment type="similarity">
    <text evidence="4 14">Belongs to the cytochrome P450 family.</text>
</comment>
<keyword evidence="12" id="KW-0472">Membrane</keyword>
<organism evidence="16 17">
    <name type="scientific">Mycena rosella</name>
    <name type="common">Pink bonnet</name>
    <name type="synonym">Agaricus rosellus</name>
    <dbReference type="NCBI Taxonomy" id="1033263"/>
    <lineage>
        <taxon>Eukaryota</taxon>
        <taxon>Fungi</taxon>
        <taxon>Dikarya</taxon>
        <taxon>Basidiomycota</taxon>
        <taxon>Agaricomycotina</taxon>
        <taxon>Agaricomycetes</taxon>
        <taxon>Agaricomycetidae</taxon>
        <taxon>Agaricales</taxon>
        <taxon>Marasmiineae</taxon>
        <taxon>Mycenaceae</taxon>
        <taxon>Mycena</taxon>
    </lineage>
</organism>
<keyword evidence="5 13" id="KW-0349">Heme</keyword>
<dbReference type="Pfam" id="PF00067">
    <property type="entry name" value="p450"/>
    <property type="match status" value="1"/>
</dbReference>
<name>A0AAD7D9J1_MYCRO</name>
<evidence type="ECO:0000256" key="8">
    <source>
        <dbReference type="ARBA" id="ARBA00022989"/>
    </source>
</evidence>
<dbReference type="GO" id="GO:0004497">
    <property type="term" value="F:monooxygenase activity"/>
    <property type="evidence" value="ECO:0007669"/>
    <property type="project" value="UniProtKB-KW"/>
</dbReference>
<feature type="binding site" description="axial binding residue" evidence="13">
    <location>
        <position position="469"/>
    </location>
    <ligand>
        <name>heme</name>
        <dbReference type="ChEBI" id="CHEBI:30413"/>
    </ligand>
    <ligandPart>
        <name>Fe</name>
        <dbReference type="ChEBI" id="CHEBI:18248"/>
    </ligandPart>
</feature>
<dbReference type="CDD" id="cd11069">
    <property type="entry name" value="CYP_FUM15-like"/>
    <property type="match status" value="1"/>
</dbReference>
<keyword evidence="17" id="KW-1185">Reference proteome</keyword>
<dbReference type="GO" id="GO:0016020">
    <property type="term" value="C:membrane"/>
    <property type="evidence" value="ECO:0007669"/>
    <property type="project" value="UniProtKB-SubCell"/>
</dbReference>
<evidence type="ECO:0000256" key="10">
    <source>
        <dbReference type="ARBA" id="ARBA00023004"/>
    </source>
</evidence>
<evidence type="ECO:0000256" key="12">
    <source>
        <dbReference type="ARBA" id="ARBA00023136"/>
    </source>
</evidence>
<gene>
    <name evidence="16" type="ORF">B0H17DRAFT_32474</name>
</gene>
<dbReference type="InterPro" id="IPR050121">
    <property type="entry name" value="Cytochrome_P450_monoxygenase"/>
</dbReference>
<feature type="chain" id="PRO_5041912025" evidence="15">
    <location>
        <begin position="24"/>
        <end position="530"/>
    </location>
</feature>
<comment type="subcellular location">
    <subcellularLocation>
        <location evidence="2">Membrane</location>
    </subcellularLocation>
</comment>
<dbReference type="PANTHER" id="PTHR24305:SF166">
    <property type="entry name" value="CYTOCHROME P450 12A4, MITOCHONDRIAL-RELATED"/>
    <property type="match status" value="1"/>
</dbReference>
<evidence type="ECO:0000256" key="4">
    <source>
        <dbReference type="ARBA" id="ARBA00010617"/>
    </source>
</evidence>
<dbReference type="GO" id="GO:0020037">
    <property type="term" value="F:heme binding"/>
    <property type="evidence" value="ECO:0007669"/>
    <property type="project" value="InterPro"/>
</dbReference>
<evidence type="ECO:0000256" key="9">
    <source>
        <dbReference type="ARBA" id="ARBA00023002"/>
    </source>
</evidence>
<dbReference type="EMBL" id="JARKIE010000107">
    <property type="protein sequence ID" value="KAJ7683586.1"/>
    <property type="molecule type" value="Genomic_DNA"/>
</dbReference>
<keyword evidence="15" id="KW-0732">Signal</keyword>
<sequence>MSSIYLPGFLILLVLWLGSKIFSYTRRGPQSTKLNGPASESRLFGLSRYIIESPDISAVYEEWAARYGPVYEIPSAFGRKKVVLTDPKALVHFYNSERSVYVKTESDRLFIGRIFGRGVLWAEGEMHKRQRKALTPAFSNAAIRRLTAIFFESGYKLKSFWDATLEASPDGAAIIEVQEWMNRIALDSIGIAGFSHDFRYIEGQQSPVTAAFEALQISEMTFFTNLVFMMSFKFPFLLSLPTERMRLFWELRRSLNIIAERLLANTRREKEGNVADELTDKSIIGLLLKAEVSDELYMTQEEVVAQNVLLLAGYETTSTSLTWALIELAKHPEVQDKLRSELTRFGGVDPTWDQLVSQSELPFLDATVHEVLRLHPPVDETLREAAQDDVIPLGTPIVTPSGETITSVAIAKGCAILAPIRCINRSEAVWGPDAKMFKPERWFTEITVQAKELQGHRHLLTFHDGPRICLGKSFALAEFKAALSVLVRNFVFEFPDGPETKIETHVTIVRRPKVAGQNGAKVPMKVRRVE</sequence>
<dbReference type="Proteomes" id="UP001221757">
    <property type="component" value="Unassembled WGS sequence"/>
</dbReference>
<proteinExistence type="inferred from homology"/>
<keyword evidence="9 14" id="KW-0560">Oxidoreductase</keyword>
<evidence type="ECO:0000256" key="6">
    <source>
        <dbReference type="ARBA" id="ARBA00022692"/>
    </source>
</evidence>
<dbReference type="InterPro" id="IPR002401">
    <property type="entry name" value="Cyt_P450_E_grp-I"/>
</dbReference>
<keyword evidence="11 14" id="KW-0503">Monooxygenase</keyword>
<dbReference type="AlphaFoldDB" id="A0AAD7D9J1"/>
<keyword evidence="10 13" id="KW-0408">Iron</keyword>
<dbReference type="GO" id="GO:0016705">
    <property type="term" value="F:oxidoreductase activity, acting on paired donors, with incorporation or reduction of molecular oxygen"/>
    <property type="evidence" value="ECO:0007669"/>
    <property type="project" value="InterPro"/>
</dbReference>
<comment type="pathway">
    <text evidence="3">Secondary metabolite biosynthesis; terpenoid biosynthesis.</text>
</comment>
<evidence type="ECO:0000256" key="3">
    <source>
        <dbReference type="ARBA" id="ARBA00004721"/>
    </source>
</evidence>
<keyword evidence="7 13" id="KW-0479">Metal-binding</keyword>
<evidence type="ECO:0000256" key="7">
    <source>
        <dbReference type="ARBA" id="ARBA00022723"/>
    </source>
</evidence>
<evidence type="ECO:0000256" key="5">
    <source>
        <dbReference type="ARBA" id="ARBA00022617"/>
    </source>
</evidence>
<protein>
    <submittedName>
        <fullName evidence="16">Cytochrome P450</fullName>
    </submittedName>
</protein>
<evidence type="ECO:0000256" key="2">
    <source>
        <dbReference type="ARBA" id="ARBA00004370"/>
    </source>
</evidence>
<dbReference type="PRINTS" id="PR00463">
    <property type="entry name" value="EP450I"/>
</dbReference>
<evidence type="ECO:0000313" key="16">
    <source>
        <dbReference type="EMBL" id="KAJ7683586.1"/>
    </source>
</evidence>
<dbReference type="GO" id="GO:0005506">
    <property type="term" value="F:iron ion binding"/>
    <property type="evidence" value="ECO:0007669"/>
    <property type="project" value="InterPro"/>
</dbReference>
<dbReference type="PRINTS" id="PR00385">
    <property type="entry name" value="P450"/>
</dbReference>
<feature type="signal peptide" evidence="15">
    <location>
        <begin position="1"/>
        <end position="23"/>
    </location>
</feature>
<evidence type="ECO:0000256" key="13">
    <source>
        <dbReference type="PIRSR" id="PIRSR602401-1"/>
    </source>
</evidence>
<evidence type="ECO:0000256" key="14">
    <source>
        <dbReference type="RuleBase" id="RU000461"/>
    </source>
</evidence>
<evidence type="ECO:0000256" key="15">
    <source>
        <dbReference type="SAM" id="SignalP"/>
    </source>
</evidence>
<dbReference type="InterPro" id="IPR017972">
    <property type="entry name" value="Cyt_P450_CS"/>
</dbReference>
<accession>A0AAD7D9J1</accession>
<evidence type="ECO:0000256" key="11">
    <source>
        <dbReference type="ARBA" id="ARBA00023033"/>
    </source>
</evidence>
<dbReference type="PROSITE" id="PS00086">
    <property type="entry name" value="CYTOCHROME_P450"/>
    <property type="match status" value="1"/>
</dbReference>
<comment type="caution">
    <text evidence="16">The sequence shown here is derived from an EMBL/GenBank/DDBJ whole genome shotgun (WGS) entry which is preliminary data.</text>
</comment>
<evidence type="ECO:0000256" key="1">
    <source>
        <dbReference type="ARBA" id="ARBA00001971"/>
    </source>
</evidence>
<keyword evidence="8" id="KW-1133">Transmembrane helix</keyword>
<evidence type="ECO:0000313" key="17">
    <source>
        <dbReference type="Proteomes" id="UP001221757"/>
    </source>
</evidence>